<dbReference type="OrthoDB" id="5865932at2759"/>
<dbReference type="GO" id="GO:0005794">
    <property type="term" value="C:Golgi apparatus"/>
    <property type="evidence" value="ECO:0007669"/>
    <property type="project" value="TreeGrafter"/>
</dbReference>
<gene>
    <name evidence="5" type="ORF">CIB84_010653</name>
</gene>
<reference evidence="5 6" key="1">
    <citation type="submission" date="2018-01" db="EMBL/GenBank/DDBJ databases">
        <title>Comparison of the Chinese Bamboo Partridge and Red Junglefowl genome sequences highlights the importance of demography in genome evolution.</title>
        <authorList>
            <person name="Tiley G.P."/>
            <person name="Kimball R.T."/>
            <person name="Braun E.L."/>
            <person name="Burleigh J.G."/>
        </authorList>
    </citation>
    <scope>NUCLEOTIDE SEQUENCE [LARGE SCALE GENOMIC DNA]</scope>
    <source>
        <strain evidence="5">RTK389</strain>
        <tissue evidence="5">Blood</tissue>
    </source>
</reference>
<dbReference type="SUPFAM" id="SSF48431">
    <property type="entry name" value="Lipovitellin-phosvitin complex, superhelical domain"/>
    <property type="match status" value="1"/>
</dbReference>
<evidence type="ECO:0000313" key="5">
    <source>
        <dbReference type="EMBL" id="POI25597.1"/>
    </source>
</evidence>
<dbReference type="Proteomes" id="UP000237246">
    <property type="component" value="Unassembled WGS sequence"/>
</dbReference>
<dbReference type="Gene3D" id="1.25.10.20">
    <property type="entry name" value="Vitellinogen, superhelical"/>
    <property type="match status" value="1"/>
</dbReference>
<proteinExistence type="predicted"/>
<evidence type="ECO:0000256" key="3">
    <source>
        <dbReference type="PROSITE-ProRule" id="PRU00557"/>
    </source>
</evidence>
<dbReference type="GO" id="GO:0005548">
    <property type="term" value="F:phospholipid transporter activity"/>
    <property type="evidence" value="ECO:0007669"/>
    <property type="project" value="InterPro"/>
</dbReference>
<keyword evidence="6" id="KW-1185">Reference proteome</keyword>
<dbReference type="GO" id="GO:0042632">
    <property type="term" value="P:cholesterol homeostasis"/>
    <property type="evidence" value="ECO:0007669"/>
    <property type="project" value="TreeGrafter"/>
</dbReference>
<organism evidence="5 6">
    <name type="scientific">Bambusicola thoracicus</name>
    <name type="common">Chinese bamboo-partridge</name>
    <name type="synonym">Perdix thoracica</name>
    <dbReference type="NCBI Taxonomy" id="9083"/>
    <lineage>
        <taxon>Eukaryota</taxon>
        <taxon>Metazoa</taxon>
        <taxon>Chordata</taxon>
        <taxon>Craniata</taxon>
        <taxon>Vertebrata</taxon>
        <taxon>Euteleostomi</taxon>
        <taxon>Archelosauria</taxon>
        <taxon>Archosauria</taxon>
        <taxon>Dinosauria</taxon>
        <taxon>Saurischia</taxon>
        <taxon>Theropoda</taxon>
        <taxon>Coelurosauria</taxon>
        <taxon>Aves</taxon>
        <taxon>Neognathae</taxon>
        <taxon>Galloanserae</taxon>
        <taxon>Galliformes</taxon>
        <taxon>Phasianidae</taxon>
        <taxon>Perdicinae</taxon>
        <taxon>Bambusicola</taxon>
    </lineage>
</organism>
<dbReference type="InterPro" id="IPR011030">
    <property type="entry name" value="Lipovitellin_superhlx_dom"/>
</dbReference>
<comment type="caution">
    <text evidence="3">Lacks conserved residue(s) required for the propagation of feature annotation.</text>
</comment>
<dbReference type="PANTHER" id="PTHR13024">
    <property type="entry name" value="MICROSOMAL TRIGLYCERIDE TRANSFER PROTEIN, LARGE SUBUNIT"/>
    <property type="match status" value="1"/>
</dbReference>
<dbReference type="Pfam" id="PF01347">
    <property type="entry name" value="Vitellogenin_N"/>
    <property type="match status" value="1"/>
</dbReference>
<dbReference type="InterPro" id="IPR001747">
    <property type="entry name" value="Vitellogenin_N"/>
</dbReference>
<dbReference type="EMBL" id="PPHD01033342">
    <property type="protein sequence ID" value="POI25597.1"/>
    <property type="molecule type" value="Genomic_DNA"/>
</dbReference>
<dbReference type="GO" id="GO:0005783">
    <property type="term" value="C:endoplasmic reticulum"/>
    <property type="evidence" value="ECO:0007669"/>
    <property type="project" value="TreeGrafter"/>
</dbReference>
<dbReference type="InterPro" id="IPR015819">
    <property type="entry name" value="Lipid_transp_b-sht_shell"/>
</dbReference>
<dbReference type="GO" id="GO:0042157">
    <property type="term" value="P:lipoprotein metabolic process"/>
    <property type="evidence" value="ECO:0007669"/>
    <property type="project" value="TreeGrafter"/>
</dbReference>
<dbReference type="InterPro" id="IPR039988">
    <property type="entry name" value="MTTP"/>
</dbReference>
<evidence type="ECO:0000256" key="1">
    <source>
        <dbReference type="ARBA" id="ARBA00022729"/>
    </source>
</evidence>
<sequence>VDISGKCNVTYQVRQDQVTKIKALDSCEIEKTGFTSHNQILDVSTKATSATIYVLEDSFIKSIKAEENYVFLLNARRKTGAKIVSKQKLELQSVEAGPGLIAGKHVAGVIKTLDSSYISMPLVAETVKSECKKCPSLSEHWKSIKEHMHPEKLSKAEAARSFLSFIQNIRKATKEEILQIIKTENKELLPQIVDAITSAQTPASLEAILEFLDFKDASTSVLQERFLYACGFASHPSEMLLRSLTVSQVSKQIQ</sequence>
<evidence type="ECO:0000313" key="6">
    <source>
        <dbReference type="Proteomes" id="UP000237246"/>
    </source>
</evidence>
<dbReference type="GO" id="GO:0120013">
    <property type="term" value="F:lipid transfer activity"/>
    <property type="evidence" value="ECO:0007669"/>
    <property type="project" value="UniProtKB-ARBA"/>
</dbReference>
<dbReference type="SUPFAM" id="SSF56968">
    <property type="entry name" value="Lipovitellin-phosvitin complex, beta-sheet shell regions"/>
    <property type="match status" value="1"/>
</dbReference>
<feature type="domain" description="Vitellogenin" evidence="4">
    <location>
        <begin position="1"/>
        <end position="254"/>
    </location>
</feature>
<feature type="non-terminal residue" evidence="5">
    <location>
        <position position="1"/>
    </location>
</feature>
<dbReference type="AlphaFoldDB" id="A0A2P4SN95"/>
<dbReference type="PROSITE" id="PS51211">
    <property type="entry name" value="VITELLOGENIN"/>
    <property type="match status" value="1"/>
</dbReference>
<evidence type="ECO:0000256" key="2">
    <source>
        <dbReference type="ARBA" id="ARBA00023055"/>
    </source>
</evidence>
<evidence type="ECO:0000259" key="4">
    <source>
        <dbReference type="PROSITE" id="PS51211"/>
    </source>
</evidence>
<dbReference type="PANTHER" id="PTHR13024:SF1">
    <property type="entry name" value="MICROSOMAL TRIGLYCERIDE TRANSFER PROTEIN LARGE SUBUNIT"/>
    <property type="match status" value="1"/>
</dbReference>
<dbReference type="GO" id="GO:0016323">
    <property type="term" value="C:basolateral plasma membrane"/>
    <property type="evidence" value="ECO:0007669"/>
    <property type="project" value="TreeGrafter"/>
</dbReference>
<accession>A0A2P4SN95</accession>
<dbReference type="Gene3D" id="2.30.230.10">
    <property type="entry name" value="Lipovitellin, beta-sheet shell regions, chain A"/>
    <property type="match status" value="1"/>
</dbReference>
<protein>
    <recommendedName>
        <fullName evidence="4">Vitellogenin domain-containing protein</fullName>
    </recommendedName>
</protein>
<name>A0A2P4SN95_BAMTH</name>
<keyword evidence="2" id="KW-0813">Transport</keyword>
<keyword evidence="2" id="KW-0445">Lipid transport</keyword>
<dbReference type="InterPro" id="IPR015816">
    <property type="entry name" value="Vitellinogen_b-sht_N"/>
</dbReference>
<keyword evidence="1" id="KW-0732">Signal</keyword>
<comment type="caution">
    <text evidence="5">The sequence shown here is derived from an EMBL/GenBank/DDBJ whole genome shotgun (WGS) entry which is preliminary data.</text>
</comment>